<dbReference type="InterPro" id="IPR019896">
    <property type="entry name" value="Polysacch_pyruvyl_Trfase_CsaB"/>
</dbReference>
<dbReference type="EMBL" id="JACJLA010000005">
    <property type="protein sequence ID" value="MBM6912507.1"/>
    <property type="molecule type" value="Genomic_DNA"/>
</dbReference>
<name>A0ABS2GGV6_9FIRM</name>
<dbReference type="RefSeq" id="WP_028256079.1">
    <property type="nucleotide sequence ID" value="NZ_CALXQD010000007.1"/>
</dbReference>
<keyword evidence="3" id="KW-1185">Reference proteome</keyword>
<dbReference type="PANTHER" id="PTHR36836">
    <property type="entry name" value="COLANIC ACID BIOSYNTHESIS PROTEIN WCAK"/>
    <property type="match status" value="1"/>
</dbReference>
<dbReference type="InterPro" id="IPR007345">
    <property type="entry name" value="Polysacch_pyruvyl_Trfase"/>
</dbReference>
<gene>
    <name evidence="2" type="primary">csaB</name>
    <name evidence="2" type="ORF">H6A01_04085</name>
</gene>
<feature type="domain" description="Polysaccharide pyruvyl transferase" evidence="1">
    <location>
        <begin position="14"/>
        <end position="296"/>
    </location>
</feature>
<dbReference type="Pfam" id="PF04230">
    <property type="entry name" value="PS_pyruv_trans"/>
    <property type="match status" value="1"/>
</dbReference>
<evidence type="ECO:0000259" key="1">
    <source>
        <dbReference type="Pfam" id="PF04230"/>
    </source>
</evidence>
<evidence type="ECO:0000313" key="2">
    <source>
        <dbReference type="EMBL" id="MBM6912507.1"/>
    </source>
</evidence>
<comment type="caution">
    <text evidence="2">The sequence shown here is derived from an EMBL/GenBank/DDBJ whole genome shotgun (WGS) entry which is preliminary data.</text>
</comment>
<accession>A0ABS2GGV6</accession>
<dbReference type="PANTHER" id="PTHR36836:SF1">
    <property type="entry name" value="COLANIC ACID BIOSYNTHESIS PROTEIN WCAK"/>
    <property type="match status" value="1"/>
</dbReference>
<reference evidence="2 3" key="1">
    <citation type="journal article" date="2021" name="Sci. Rep.">
        <title>The distribution of antibiotic resistance genes in chicken gut microbiota commensals.</title>
        <authorList>
            <person name="Juricova H."/>
            <person name="Matiasovicova J."/>
            <person name="Kubasova T."/>
            <person name="Cejkova D."/>
            <person name="Rychlik I."/>
        </authorList>
    </citation>
    <scope>NUCLEOTIDE SEQUENCE [LARGE SCALE GENOMIC DNA]</scope>
    <source>
        <strain evidence="2 3">An537</strain>
    </source>
</reference>
<dbReference type="SUPFAM" id="SSF53756">
    <property type="entry name" value="UDP-Glycosyltransferase/glycogen phosphorylase"/>
    <property type="match status" value="1"/>
</dbReference>
<protein>
    <submittedName>
        <fullName evidence="2">Polysaccharide pyruvyl transferase CsaB</fullName>
    </submittedName>
</protein>
<dbReference type="GO" id="GO:0016740">
    <property type="term" value="F:transferase activity"/>
    <property type="evidence" value="ECO:0007669"/>
    <property type="project" value="UniProtKB-KW"/>
</dbReference>
<keyword evidence="2" id="KW-0808">Transferase</keyword>
<sequence length="365" mass="39987">MNRIVISGYYGFGNAGDEAMLAAILEAILEVVPNADITVISGNPKVTAERHGIKAVGRFDGLGILSAIARCDLLISGGGSLLQDVTSKRSLYYYLSIITLAQWFGKRIMLYAQGIGPLRSERARKTVGRVLNKVTMITVRDEKSRHELEAMGVTKVPIQVTADAVLAMHPVDTTIGKRLLAPYQLSGVKKRIGVSVRQWKQSTSYRKELATALDTLQETLDVDVVFIPMQHPADTAEAEAISCMMKYKPVVLNRVYTTTELLALAGSMDMLIGVRLHALVFASLMEKPVIGISYDPKIANFLHMIGEVPIGTLDDISADALTTEATKVLTDRALQNEVRQRIISLREESLKNAHIALSLLSKKVE</sequence>
<dbReference type="NCBIfam" id="TIGR03609">
    <property type="entry name" value="S_layer_CsaB"/>
    <property type="match status" value="1"/>
</dbReference>
<proteinExistence type="predicted"/>
<dbReference type="Proteomes" id="UP000707138">
    <property type="component" value="Unassembled WGS sequence"/>
</dbReference>
<organism evidence="2 3">
    <name type="scientific">Veillonella magna</name>
    <dbReference type="NCBI Taxonomy" id="464322"/>
    <lineage>
        <taxon>Bacteria</taxon>
        <taxon>Bacillati</taxon>
        <taxon>Bacillota</taxon>
        <taxon>Negativicutes</taxon>
        <taxon>Veillonellales</taxon>
        <taxon>Veillonellaceae</taxon>
        <taxon>Veillonella</taxon>
    </lineage>
</organism>
<evidence type="ECO:0000313" key="3">
    <source>
        <dbReference type="Proteomes" id="UP000707138"/>
    </source>
</evidence>